<reference evidence="3 5" key="2">
    <citation type="submission" date="2017-02" db="EMBL/GenBank/DDBJ databases">
        <authorList>
            <person name="Peterson S.W."/>
        </authorList>
    </citation>
    <scope>NUCLEOTIDE SEQUENCE [LARGE SCALE GENOMIC DNA]</scope>
    <source>
        <strain evidence="3 5">DSM 9653</strain>
    </source>
</reference>
<evidence type="ECO:0000313" key="5">
    <source>
        <dbReference type="Proteomes" id="UP000190130"/>
    </source>
</evidence>
<dbReference type="AlphaFoldDB" id="A0A0Q3KPN0"/>
<evidence type="ECO:0000313" key="2">
    <source>
        <dbReference type="EMBL" id="KQK31675.1"/>
    </source>
</evidence>
<dbReference type="OrthoDB" id="9800709at2"/>
<evidence type="ECO:0000259" key="1">
    <source>
        <dbReference type="Pfam" id="PF00126"/>
    </source>
</evidence>
<gene>
    <name evidence="2" type="ORF">ARD30_01915</name>
    <name evidence="3" type="ORF">SAMN05660750_01431</name>
</gene>
<dbReference type="PANTHER" id="PTHR30432">
    <property type="entry name" value="TRANSCRIPTIONAL REGULATOR MODE"/>
    <property type="match status" value="1"/>
</dbReference>
<feature type="domain" description="HTH lysR-type" evidence="1">
    <location>
        <begin position="21"/>
        <end position="81"/>
    </location>
</feature>
<reference evidence="2 4" key="1">
    <citation type="submission" date="2015-10" db="EMBL/GenBank/DDBJ databases">
        <title>Draft genome of Bosea thiooxidans.</title>
        <authorList>
            <person name="Wang X."/>
        </authorList>
    </citation>
    <scope>NUCLEOTIDE SEQUENCE [LARGE SCALE GENOMIC DNA]</scope>
    <source>
        <strain evidence="2 4">CGMCC 9174</strain>
    </source>
</reference>
<dbReference type="EMBL" id="LMAR01000012">
    <property type="protein sequence ID" value="KQK31675.1"/>
    <property type="molecule type" value="Genomic_DNA"/>
</dbReference>
<dbReference type="Pfam" id="PF00126">
    <property type="entry name" value="HTH_1"/>
    <property type="match status" value="1"/>
</dbReference>
<protein>
    <submittedName>
        <fullName evidence="2">LysR family transcriptional regulator</fullName>
    </submittedName>
    <submittedName>
        <fullName evidence="3">Molybdate transport system regulatory protein</fullName>
    </submittedName>
</protein>
<dbReference type="RefSeq" id="WP_055726878.1">
    <property type="nucleotide sequence ID" value="NZ_FUYX01000003.1"/>
</dbReference>
<dbReference type="InterPro" id="IPR036388">
    <property type="entry name" value="WH-like_DNA-bd_sf"/>
</dbReference>
<dbReference type="GO" id="GO:0003700">
    <property type="term" value="F:DNA-binding transcription factor activity"/>
    <property type="evidence" value="ECO:0007669"/>
    <property type="project" value="InterPro"/>
</dbReference>
<dbReference type="Proteomes" id="UP000190130">
    <property type="component" value="Unassembled WGS sequence"/>
</dbReference>
<accession>A0A0Q3KPN0</accession>
<dbReference type="Proteomes" id="UP000051562">
    <property type="component" value="Unassembled WGS sequence"/>
</dbReference>
<dbReference type="Gene3D" id="1.10.10.10">
    <property type="entry name" value="Winged helix-like DNA-binding domain superfamily/Winged helix DNA-binding domain"/>
    <property type="match status" value="1"/>
</dbReference>
<keyword evidence="4" id="KW-1185">Reference proteome</keyword>
<organism evidence="2 4">
    <name type="scientific">Bosea thiooxidans</name>
    <dbReference type="NCBI Taxonomy" id="53254"/>
    <lineage>
        <taxon>Bacteria</taxon>
        <taxon>Pseudomonadati</taxon>
        <taxon>Pseudomonadota</taxon>
        <taxon>Alphaproteobacteria</taxon>
        <taxon>Hyphomicrobiales</taxon>
        <taxon>Boseaceae</taxon>
        <taxon>Bosea</taxon>
    </lineage>
</organism>
<name>A0A0Q3KPN0_9HYPH</name>
<proteinExistence type="predicted"/>
<dbReference type="InterPro" id="IPR051815">
    <property type="entry name" value="Molybdate_resp_trans_reg"/>
</dbReference>
<sequence>MPSLSLRIQLDPEGRIGPGKIALLEHIAELGSISAAGRAMQMSYRRAWDLVEELNTLFGKPVVERQIGGRNGGGATLSPLGRALITRFRAVEQAAGAAAAEHLAALQAEIERSPEP</sequence>
<dbReference type="InterPro" id="IPR000847">
    <property type="entry name" value="LysR_HTH_N"/>
</dbReference>
<dbReference type="SUPFAM" id="SSF46785">
    <property type="entry name" value="Winged helix' DNA-binding domain"/>
    <property type="match status" value="1"/>
</dbReference>
<dbReference type="InterPro" id="IPR036390">
    <property type="entry name" value="WH_DNA-bd_sf"/>
</dbReference>
<dbReference type="PANTHER" id="PTHR30432:SF1">
    <property type="entry name" value="DNA-BINDING TRANSCRIPTIONAL DUAL REGULATOR MODE"/>
    <property type="match status" value="1"/>
</dbReference>
<evidence type="ECO:0000313" key="4">
    <source>
        <dbReference type="Proteomes" id="UP000051562"/>
    </source>
</evidence>
<dbReference type="EMBL" id="FUYX01000003">
    <property type="protein sequence ID" value="SKB59147.1"/>
    <property type="molecule type" value="Genomic_DNA"/>
</dbReference>
<evidence type="ECO:0000313" key="3">
    <source>
        <dbReference type="EMBL" id="SKB59147.1"/>
    </source>
</evidence>
<dbReference type="STRING" id="53254.SAMN05660750_01431"/>